<evidence type="ECO:0000256" key="2">
    <source>
        <dbReference type="ARBA" id="ARBA00004696"/>
    </source>
</evidence>
<dbReference type="InterPro" id="IPR013798">
    <property type="entry name" value="Indole-3-glycerol_P_synth_dom"/>
</dbReference>
<reference evidence="11 12" key="1">
    <citation type="submission" date="2016-08" db="EMBL/GenBank/DDBJ databases">
        <title>Novel Firmicute Genomes.</title>
        <authorList>
            <person name="Poppleton D.I."/>
            <person name="Gribaldo S."/>
        </authorList>
    </citation>
    <scope>NUCLEOTIDE SEQUENCE [LARGE SCALE GENOMIC DNA]</scope>
    <source>
        <strain evidence="11 12">RAOx-1</strain>
    </source>
</reference>
<comment type="similarity">
    <text evidence="3 9">Belongs to the TrpC family.</text>
</comment>
<dbReference type="EC" id="4.1.1.48" evidence="9"/>
<dbReference type="UniPathway" id="UPA00035">
    <property type="reaction ID" value="UER00043"/>
</dbReference>
<dbReference type="EMBL" id="MCHY01000006">
    <property type="protein sequence ID" value="RKD25712.1"/>
    <property type="molecule type" value="Genomic_DNA"/>
</dbReference>
<evidence type="ECO:0000256" key="4">
    <source>
        <dbReference type="ARBA" id="ARBA00022605"/>
    </source>
</evidence>
<evidence type="ECO:0000256" key="9">
    <source>
        <dbReference type="HAMAP-Rule" id="MF_00134"/>
    </source>
</evidence>
<name>A0A419SN95_9BACL</name>
<dbReference type="FunFam" id="3.20.20.70:FF:000024">
    <property type="entry name" value="Indole-3-glycerol phosphate synthase"/>
    <property type="match status" value="1"/>
</dbReference>
<accession>A0A419SN95</accession>
<evidence type="ECO:0000313" key="12">
    <source>
        <dbReference type="Proteomes" id="UP000284219"/>
    </source>
</evidence>
<dbReference type="GO" id="GO:0000162">
    <property type="term" value="P:L-tryptophan biosynthetic process"/>
    <property type="evidence" value="ECO:0007669"/>
    <property type="project" value="UniProtKB-UniRule"/>
</dbReference>
<dbReference type="InterPro" id="IPR013785">
    <property type="entry name" value="Aldolase_TIM"/>
</dbReference>
<dbReference type="AlphaFoldDB" id="A0A419SN95"/>
<evidence type="ECO:0000256" key="7">
    <source>
        <dbReference type="ARBA" id="ARBA00023141"/>
    </source>
</evidence>
<evidence type="ECO:0000256" key="8">
    <source>
        <dbReference type="ARBA" id="ARBA00023239"/>
    </source>
</evidence>
<dbReference type="PROSITE" id="PS00614">
    <property type="entry name" value="IGPS"/>
    <property type="match status" value="1"/>
</dbReference>
<sequence length="259" mass="28736">MLHKIIAEKRREVESLKRRLDHGKIEEALGAVAAPLPFVDRLLSSKRKVSVIAEVKKASPSKGVIRPDFDPLALAQAYADANVEAMSVLTDEKFFQGNNDYLTTIKREIPTTPLLRKDFIIDPLQVYEARLIGADCILLIAAALEPRQLSELADLAAELGMDTLIEVHNEAEIEQTLAHTKPSVLGINNRDLKTFETTLKTTERLMSFIPSDLPVISESGIRSREDIDYLAGLGARGVLVGEHFMRQQDITVAVKELVD</sequence>
<comment type="caution">
    <text evidence="11">The sequence shown here is derived from an EMBL/GenBank/DDBJ whole genome shotgun (WGS) entry which is preliminary data.</text>
</comment>
<dbReference type="Proteomes" id="UP000284219">
    <property type="component" value="Unassembled WGS sequence"/>
</dbReference>
<dbReference type="HAMAP" id="MF_00134_B">
    <property type="entry name" value="IGPS_B"/>
    <property type="match status" value="1"/>
</dbReference>
<dbReference type="OrthoDB" id="9804217at2"/>
<dbReference type="RefSeq" id="WP_120188384.1">
    <property type="nucleotide sequence ID" value="NZ_MCHY01000006.1"/>
</dbReference>
<dbReference type="Pfam" id="PF00218">
    <property type="entry name" value="IGPS"/>
    <property type="match status" value="1"/>
</dbReference>
<feature type="domain" description="Indole-3-glycerol phosphate synthase" evidence="10">
    <location>
        <begin position="2"/>
        <end position="257"/>
    </location>
</feature>
<dbReference type="InterPro" id="IPR001468">
    <property type="entry name" value="Indole-3-GlycerolPSynthase_CS"/>
</dbReference>
<keyword evidence="4 9" id="KW-0028">Amino-acid biosynthesis</keyword>
<keyword evidence="12" id="KW-1185">Reference proteome</keyword>
<dbReference type="GO" id="GO:0004425">
    <property type="term" value="F:indole-3-glycerol-phosphate synthase activity"/>
    <property type="evidence" value="ECO:0007669"/>
    <property type="project" value="UniProtKB-UniRule"/>
</dbReference>
<dbReference type="Gene3D" id="3.20.20.70">
    <property type="entry name" value="Aldolase class I"/>
    <property type="match status" value="1"/>
</dbReference>
<evidence type="ECO:0000256" key="1">
    <source>
        <dbReference type="ARBA" id="ARBA00001633"/>
    </source>
</evidence>
<dbReference type="NCBIfam" id="NF001377">
    <property type="entry name" value="PRK00278.2-4"/>
    <property type="match status" value="1"/>
</dbReference>
<evidence type="ECO:0000256" key="3">
    <source>
        <dbReference type="ARBA" id="ARBA00008737"/>
    </source>
</evidence>
<dbReference type="SUPFAM" id="SSF51366">
    <property type="entry name" value="Ribulose-phoshate binding barrel"/>
    <property type="match status" value="1"/>
</dbReference>
<dbReference type="PANTHER" id="PTHR22854">
    <property type="entry name" value="TRYPTOPHAN BIOSYNTHESIS PROTEIN"/>
    <property type="match status" value="1"/>
</dbReference>
<evidence type="ECO:0000313" key="11">
    <source>
        <dbReference type="EMBL" id="RKD25712.1"/>
    </source>
</evidence>
<gene>
    <name evidence="9" type="primary">trpC</name>
    <name evidence="11" type="ORF">BEP19_01865</name>
</gene>
<keyword evidence="8 9" id="KW-0456">Lyase</keyword>
<keyword evidence="6 9" id="KW-0822">Tryptophan biosynthesis</keyword>
<dbReference type="CDD" id="cd00331">
    <property type="entry name" value="IGPS"/>
    <property type="match status" value="1"/>
</dbReference>
<protein>
    <recommendedName>
        <fullName evidence="9">Indole-3-glycerol phosphate synthase</fullName>
        <shortName evidence="9">IGPS</shortName>
        <ecNumber evidence="9">4.1.1.48</ecNumber>
    </recommendedName>
</protein>
<proteinExistence type="inferred from homology"/>
<dbReference type="PANTHER" id="PTHR22854:SF2">
    <property type="entry name" value="INDOLE-3-GLYCEROL-PHOSPHATE SYNTHASE"/>
    <property type="match status" value="1"/>
</dbReference>
<dbReference type="InterPro" id="IPR045186">
    <property type="entry name" value="Indole-3-glycerol_P_synth"/>
</dbReference>
<evidence type="ECO:0000256" key="6">
    <source>
        <dbReference type="ARBA" id="ARBA00022822"/>
    </source>
</evidence>
<evidence type="ECO:0000256" key="5">
    <source>
        <dbReference type="ARBA" id="ARBA00022793"/>
    </source>
</evidence>
<comment type="pathway">
    <text evidence="2 9">Amino-acid biosynthesis; L-tryptophan biosynthesis; L-tryptophan from chorismate: step 4/5.</text>
</comment>
<keyword evidence="5 9" id="KW-0210">Decarboxylase</keyword>
<comment type="catalytic activity">
    <reaction evidence="1 9">
        <text>1-(2-carboxyphenylamino)-1-deoxy-D-ribulose 5-phosphate + H(+) = (1S,2R)-1-C-(indol-3-yl)glycerol 3-phosphate + CO2 + H2O</text>
        <dbReference type="Rhea" id="RHEA:23476"/>
        <dbReference type="ChEBI" id="CHEBI:15377"/>
        <dbReference type="ChEBI" id="CHEBI:15378"/>
        <dbReference type="ChEBI" id="CHEBI:16526"/>
        <dbReference type="ChEBI" id="CHEBI:58613"/>
        <dbReference type="ChEBI" id="CHEBI:58866"/>
        <dbReference type="EC" id="4.1.1.48"/>
    </reaction>
</comment>
<evidence type="ECO:0000259" key="10">
    <source>
        <dbReference type="Pfam" id="PF00218"/>
    </source>
</evidence>
<dbReference type="GO" id="GO:0004640">
    <property type="term" value="F:phosphoribosylanthranilate isomerase activity"/>
    <property type="evidence" value="ECO:0007669"/>
    <property type="project" value="TreeGrafter"/>
</dbReference>
<dbReference type="InterPro" id="IPR011060">
    <property type="entry name" value="RibuloseP-bd_barrel"/>
</dbReference>
<organism evidence="11 12">
    <name type="scientific">Ammoniphilus oxalaticus</name>
    <dbReference type="NCBI Taxonomy" id="66863"/>
    <lineage>
        <taxon>Bacteria</taxon>
        <taxon>Bacillati</taxon>
        <taxon>Bacillota</taxon>
        <taxon>Bacilli</taxon>
        <taxon>Bacillales</taxon>
        <taxon>Paenibacillaceae</taxon>
        <taxon>Aneurinibacillus group</taxon>
        <taxon>Ammoniphilus</taxon>
    </lineage>
</organism>
<keyword evidence="7 9" id="KW-0057">Aromatic amino acid biosynthesis</keyword>